<name>A0A0E9PX29_ANGAN</name>
<evidence type="ECO:0000313" key="1">
    <source>
        <dbReference type="EMBL" id="JAH08650.1"/>
    </source>
</evidence>
<proteinExistence type="predicted"/>
<dbReference type="AlphaFoldDB" id="A0A0E9PX29"/>
<dbReference type="EMBL" id="GBXM01099927">
    <property type="protein sequence ID" value="JAH08650.1"/>
    <property type="molecule type" value="Transcribed_RNA"/>
</dbReference>
<reference evidence="1" key="1">
    <citation type="submission" date="2014-11" db="EMBL/GenBank/DDBJ databases">
        <authorList>
            <person name="Amaro Gonzalez C."/>
        </authorList>
    </citation>
    <scope>NUCLEOTIDE SEQUENCE</scope>
</reference>
<accession>A0A0E9PX29</accession>
<protein>
    <submittedName>
        <fullName evidence="1">Uncharacterized protein</fullName>
    </submittedName>
</protein>
<sequence length="61" mass="6817">MQNRRTVVTGRVCCCESSKDNYKNIYRVYITQLGINSGHSAHAFHCDGILGSKQTTFSTAF</sequence>
<organism evidence="1">
    <name type="scientific">Anguilla anguilla</name>
    <name type="common">European freshwater eel</name>
    <name type="synonym">Muraena anguilla</name>
    <dbReference type="NCBI Taxonomy" id="7936"/>
    <lineage>
        <taxon>Eukaryota</taxon>
        <taxon>Metazoa</taxon>
        <taxon>Chordata</taxon>
        <taxon>Craniata</taxon>
        <taxon>Vertebrata</taxon>
        <taxon>Euteleostomi</taxon>
        <taxon>Actinopterygii</taxon>
        <taxon>Neopterygii</taxon>
        <taxon>Teleostei</taxon>
        <taxon>Anguilliformes</taxon>
        <taxon>Anguillidae</taxon>
        <taxon>Anguilla</taxon>
    </lineage>
</organism>
<reference evidence="1" key="2">
    <citation type="journal article" date="2015" name="Fish Shellfish Immunol.">
        <title>Early steps in the European eel (Anguilla anguilla)-Vibrio vulnificus interaction in the gills: Role of the RtxA13 toxin.</title>
        <authorList>
            <person name="Callol A."/>
            <person name="Pajuelo D."/>
            <person name="Ebbesson L."/>
            <person name="Teles M."/>
            <person name="MacKenzie S."/>
            <person name="Amaro C."/>
        </authorList>
    </citation>
    <scope>NUCLEOTIDE SEQUENCE</scope>
</reference>